<evidence type="ECO:0000313" key="1">
    <source>
        <dbReference type="EMBL" id="MFD1327218.1"/>
    </source>
</evidence>
<proteinExistence type="predicted"/>
<evidence type="ECO:0000313" key="2">
    <source>
        <dbReference type="Proteomes" id="UP001597173"/>
    </source>
</evidence>
<gene>
    <name evidence="1" type="ORF">ACFQ33_04860</name>
</gene>
<name>A0ABW3YUT7_MYCRA</name>
<comment type="caution">
    <text evidence="1">The sequence shown here is derived from an EMBL/GenBank/DDBJ whole genome shotgun (WGS) entry which is preliminary data.</text>
</comment>
<dbReference type="RefSeq" id="WP_374834869.1">
    <property type="nucleotide sequence ID" value="NZ_JBHEEW010000001.1"/>
</dbReference>
<protein>
    <submittedName>
        <fullName evidence="1">Uncharacterized protein</fullName>
    </submittedName>
</protein>
<keyword evidence="2" id="KW-1185">Reference proteome</keyword>
<dbReference type="EMBL" id="JBHTNF010000002">
    <property type="protein sequence ID" value="MFD1327218.1"/>
    <property type="molecule type" value="Genomic_DNA"/>
</dbReference>
<reference evidence="2" key="1">
    <citation type="journal article" date="2019" name="Int. J. Syst. Evol. Microbiol.">
        <title>The Global Catalogue of Microorganisms (GCM) 10K type strain sequencing project: providing services to taxonomists for standard genome sequencing and annotation.</title>
        <authorList>
            <consortium name="The Broad Institute Genomics Platform"/>
            <consortium name="The Broad Institute Genome Sequencing Center for Infectious Disease"/>
            <person name="Wu L."/>
            <person name="Ma J."/>
        </authorList>
    </citation>
    <scope>NUCLEOTIDE SEQUENCE [LARGE SCALE GENOMIC DNA]</scope>
    <source>
        <strain evidence="2">CCUG 55609</strain>
    </source>
</reference>
<sequence length="82" mass="9395">MFSSILFRISGVHFRSRCLEHAVELLSASLESSAFYGPATEDNLLRLHNQASDTQMMEAIEPFLFRCQLAEQMLTKRVFLGR</sequence>
<organism evidence="1 2">
    <name type="scientific">Mycoplana ramosa</name>
    <name type="common">Mycoplana bullata</name>
    <dbReference type="NCBI Taxonomy" id="40837"/>
    <lineage>
        <taxon>Bacteria</taxon>
        <taxon>Pseudomonadati</taxon>
        <taxon>Pseudomonadota</taxon>
        <taxon>Alphaproteobacteria</taxon>
        <taxon>Hyphomicrobiales</taxon>
        <taxon>Rhizobiaceae</taxon>
        <taxon>Mycoplana</taxon>
    </lineage>
</organism>
<dbReference type="Proteomes" id="UP001597173">
    <property type="component" value="Unassembled WGS sequence"/>
</dbReference>
<accession>A0ABW3YUT7</accession>